<gene>
    <name evidence="1" type="ORF">F8O04_12260</name>
</gene>
<sequence length="80" mass="9273">MTTSVRTGRSETLPQYLSPAQVCERIPGMTLRKLADHREKGTGPVWVEIDARTKAYDWADVVAWLEKRKRSQTDRFARRP</sequence>
<comment type="caution">
    <text evidence="1">The sequence shown here is derived from an EMBL/GenBank/DDBJ whole genome shotgun (WGS) entry which is preliminary data.</text>
</comment>
<keyword evidence="2" id="KW-1185">Reference proteome</keyword>
<dbReference type="RefSeq" id="WP_158029684.1">
    <property type="nucleotide sequence ID" value="NZ_BMHG01000001.1"/>
</dbReference>
<dbReference type="EMBL" id="WBJY01000003">
    <property type="protein sequence ID" value="KAB1647791.1"/>
    <property type="molecule type" value="Genomic_DNA"/>
</dbReference>
<dbReference type="Proteomes" id="UP000431744">
    <property type="component" value="Unassembled WGS sequence"/>
</dbReference>
<dbReference type="OrthoDB" id="3267842at2"/>
<accession>A0A6H9WP27</accession>
<protein>
    <submittedName>
        <fullName evidence="1">DNA-binding protein</fullName>
    </submittedName>
</protein>
<dbReference type="GO" id="GO:0003677">
    <property type="term" value="F:DNA binding"/>
    <property type="evidence" value="ECO:0007669"/>
    <property type="project" value="UniProtKB-KW"/>
</dbReference>
<organism evidence="1 2">
    <name type="scientific">Pseudoclavibacter endophyticus</name>
    <dbReference type="NCBI Taxonomy" id="1778590"/>
    <lineage>
        <taxon>Bacteria</taxon>
        <taxon>Bacillati</taxon>
        <taxon>Actinomycetota</taxon>
        <taxon>Actinomycetes</taxon>
        <taxon>Micrococcales</taxon>
        <taxon>Microbacteriaceae</taxon>
        <taxon>Pseudoclavibacter</taxon>
    </lineage>
</organism>
<proteinExistence type="predicted"/>
<evidence type="ECO:0000313" key="2">
    <source>
        <dbReference type="Proteomes" id="UP000431744"/>
    </source>
</evidence>
<name>A0A6H9WP27_9MICO</name>
<dbReference type="AlphaFoldDB" id="A0A6H9WP27"/>
<evidence type="ECO:0000313" key="1">
    <source>
        <dbReference type="EMBL" id="KAB1647791.1"/>
    </source>
</evidence>
<keyword evidence="1" id="KW-0238">DNA-binding</keyword>
<reference evidence="1 2" key="1">
    <citation type="submission" date="2019-09" db="EMBL/GenBank/DDBJ databases">
        <title>Phylogeny of genus Pseudoclavibacter and closely related genus.</title>
        <authorList>
            <person name="Li Y."/>
        </authorList>
    </citation>
    <scope>NUCLEOTIDE SEQUENCE [LARGE SCALE GENOMIC DNA]</scope>
    <source>
        <strain evidence="1 2">EGI 60007</strain>
    </source>
</reference>